<dbReference type="AlphaFoldDB" id="A0A2W1LAY4"/>
<comment type="caution">
    <text evidence="2">The sequence shown here is derived from an EMBL/GenBank/DDBJ whole genome shotgun (WGS) entry which is preliminary data.</text>
</comment>
<protein>
    <submittedName>
        <fullName evidence="2">S-layer homology domain-containing protein</fullName>
    </submittedName>
</protein>
<evidence type="ECO:0000313" key="3">
    <source>
        <dbReference type="Proteomes" id="UP000249522"/>
    </source>
</evidence>
<accession>A0A2W1LAY4</accession>
<dbReference type="OrthoDB" id="1723494at2"/>
<dbReference type="InterPro" id="IPR001119">
    <property type="entry name" value="SLH_dom"/>
</dbReference>
<organism evidence="2 3">
    <name type="scientific">Paenibacillus sambharensis</name>
    <dbReference type="NCBI Taxonomy" id="1803190"/>
    <lineage>
        <taxon>Bacteria</taxon>
        <taxon>Bacillati</taxon>
        <taxon>Bacillota</taxon>
        <taxon>Bacilli</taxon>
        <taxon>Bacillales</taxon>
        <taxon>Paenibacillaceae</taxon>
        <taxon>Paenibacillus</taxon>
    </lineage>
</organism>
<feature type="domain" description="SLH" evidence="1">
    <location>
        <begin position="437"/>
        <end position="500"/>
    </location>
</feature>
<evidence type="ECO:0000313" key="2">
    <source>
        <dbReference type="EMBL" id="PZD96376.1"/>
    </source>
</evidence>
<name>A0A2W1LAY4_9BACL</name>
<dbReference type="Pfam" id="PF00395">
    <property type="entry name" value="SLH"/>
    <property type="match status" value="3"/>
</dbReference>
<feature type="domain" description="SLH" evidence="1">
    <location>
        <begin position="507"/>
        <end position="567"/>
    </location>
</feature>
<sequence length="567" mass="59592">MNKLNKTYEVKQLKPMFKQKTAGLLAFLLTFSLLLPALAYANGFSNLQHNSDNTVTGRVYIDEATYDLLKEKGILTNRGIALQVYNSNDWSSPITTTYATYSTYKPVDGDSYYYYEVNFNATTVTGSTYTFPLSVSYATYSTVGGVTYATYNASGPISAYSGPVSGGGGYIPPFVGPVANNGELTPDLNGRVNAQALADALKANKNVTIKISGKEVIIPASALSEGESITIVTESGVSYKLPIAALEIAKLAQQLGVNVADLEIVVSIAELEGAAAAGVTTAVYAAGGKVVAPIVDFTVKAVSGTKEVAINNFPVFVERGLPLNETVTNLNTVTGVVYKEGAGVSFVPATFATADGKTTATLKRKSNSIYTVIQVGPKSFTDLTNHWAKADVEKLASKLVVEGTGKNLFQPKRNVTRAEFAAMVARSLGLDTSVTSSTYSFSDVSSNSWYAGTVAAAAEAGLINGYTNGTFKPNANITRQEVAAIVVRALEYAGKGANLSTAEVNAALAGYTDAATLGWAKEEVAAAVKSGIVLGQTSTKINGKAQASRAEAATMVIRFLDNADFIN</sequence>
<evidence type="ECO:0000259" key="1">
    <source>
        <dbReference type="PROSITE" id="PS51272"/>
    </source>
</evidence>
<dbReference type="Proteomes" id="UP000249522">
    <property type="component" value="Unassembled WGS sequence"/>
</dbReference>
<reference evidence="2 3" key="1">
    <citation type="submission" date="2018-06" db="EMBL/GenBank/DDBJ databases">
        <title>Paenibacillus imtechensis sp. nov.</title>
        <authorList>
            <person name="Pinnaka A.K."/>
            <person name="Singh H."/>
            <person name="Kaur M."/>
        </authorList>
    </citation>
    <scope>NUCLEOTIDE SEQUENCE [LARGE SCALE GENOMIC DNA]</scope>
    <source>
        <strain evidence="2 3">SMB1</strain>
    </source>
</reference>
<dbReference type="RefSeq" id="WP_111146070.1">
    <property type="nucleotide sequence ID" value="NZ_QKRB01000038.1"/>
</dbReference>
<gene>
    <name evidence="2" type="ORF">DNH61_07635</name>
</gene>
<dbReference type="PANTHER" id="PTHR43308">
    <property type="entry name" value="OUTER MEMBRANE PROTEIN ALPHA-RELATED"/>
    <property type="match status" value="1"/>
</dbReference>
<dbReference type="EMBL" id="QKRB01000038">
    <property type="protein sequence ID" value="PZD96376.1"/>
    <property type="molecule type" value="Genomic_DNA"/>
</dbReference>
<dbReference type="InterPro" id="IPR051465">
    <property type="entry name" value="Cell_Envelope_Struct_Comp"/>
</dbReference>
<keyword evidence="3" id="KW-1185">Reference proteome</keyword>
<proteinExistence type="predicted"/>
<dbReference type="PROSITE" id="PS51272">
    <property type="entry name" value="SLH"/>
    <property type="match status" value="3"/>
</dbReference>
<feature type="domain" description="SLH" evidence="1">
    <location>
        <begin position="375"/>
        <end position="436"/>
    </location>
</feature>
<dbReference type="PANTHER" id="PTHR43308:SF5">
    <property type="entry name" value="S-LAYER PROTEIN _ PEPTIDOGLYCAN ENDO-BETA-N-ACETYLGLUCOSAMINIDASE"/>
    <property type="match status" value="1"/>
</dbReference>